<dbReference type="EMBL" id="QETA01000005">
    <property type="protein sequence ID" value="PWF22130.1"/>
    <property type="molecule type" value="Genomic_DNA"/>
</dbReference>
<dbReference type="PANTHER" id="PTHR43343">
    <property type="entry name" value="PEPTIDASE S12"/>
    <property type="match status" value="1"/>
</dbReference>
<accession>A0A2V1JVA3</accession>
<name>A0A2V1JVA3_9BURK</name>
<evidence type="ECO:0000256" key="1">
    <source>
        <dbReference type="ARBA" id="ARBA00022670"/>
    </source>
</evidence>
<dbReference type="Pfam" id="PF13180">
    <property type="entry name" value="PDZ_2"/>
    <property type="match status" value="1"/>
</dbReference>
<keyword evidence="1" id="KW-0645">Protease</keyword>
<dbReference type="PANTHER" id="PTHR43343:SF3">
    <property type="entry name" value="PROTEASE DO-LIKE 8, CHLOROPLASTIC"/>
    <property type="match status" value="1"/>
</dbReference>
<dbReference type="PROSITE" id="PS50106">
    <property type="entry name" value="PDZ"/>
    <property type="match status" value="1"/>
</dbReference>
<dbReference type="GO" id="GO:0004252">
    <property type="term" value="F:serine-type endopeptidase activity"/>
    <property type="evidence" value="ECO:0007669"/>
    <property type="project" value="InterPro"/>
</dbReference>
<evidence type="ECO:0000259" key="3">
    <source>
        <dbReference type="PROSITE" id="PS50106"/>
    </source>
</evidence>
<dbReference type="InterPro" id="IPR001478">
    <property type="entry name" value="PDZ"/>
</dbReference>
<dbReference type="Gene3D" id="2.30.42.10">
    <property type="match status" value="1"/>
</dbReference>
<keyword evidence="2" id="KW-0378">Hydrolase</keyword>
<dbReference type="Proteomes" id="UP000245212">
    <property type="component" value="Unassembled WGS sequence"/>
</dbReference>
<dbReference type="SMART" id="SM00228">
    <property type="entry name" value="PDZ"/>
    <property type="match status" value="1"/>
</dbReference>
<keyword evidence="5" id="KW-1185">Reference proteome</keyword>
<dbReference type="PRINTS" id="PR00834">
    <property type="entry name" value="PROTEASES2C"/>
</dbReference>
<gene>
    <name evidence="4" type="ORF">DD235_12155</name>
</gene>
<dbReference type="RefSeq" id="WP_109062370.1">
    <property type="nucleotide sequence ID" value="NZ_QETA01000005.1"/>
</dbReference>
<proteinExistence type="predicted"/>
<protein>
    <submittedName>
        <fullName evidence="4">2-alkenal reductase</fullName>
    </submittedName>
</protein>
<dbReference type="Pfam" id="PF13365">
    <property type="entry name" value="Trypsin_2"/>
    <property type="match status" value="1"/>
</dbReference>
<reference evidence="5" key="1">
    <citation type="submission" date="2018-05" db="EMBL/GenBank/DDBJ databases">
        <authorList>
            <person name="Li Y."/>
        </authorList>
    </citation>
    <scope>NUCLEOTIDE SEQUENCE [LARGE SCALE GENOMIC DNA]</scope>
    <source>
        <strain evidence="5">3d-2-2</strain>
    </source>
</reference>
<organism evidence="4 5">
    <name type="scientific">Corticimicrobacter populi</name>
    <dbReference type="NCBI Taxonomy" id="2175229"/>
    <lineage>
        <taxon>Bacteria</taxon>
        <taxon>Pseudomonadati</taxon>
        <taxon>Pseudomonadota</taxon>
        <taxon>Betaproteobacteria</taxon>
        <taxon>Burkholderiales</taxon>
        <taxon>Alcaligenaceae</taxon>
        <taxon>Corticimicrobacter</taxon>
    </lineage>
</organism>
<evidence type="ECO:0000313" key="5">
    <source>
        <dbReference type="Proteomes" id="UP000245212"/>
    </source>
</evidence>
<dbReference type="GO" id="GO:0006508">
    <property type="term" value="P:proteolysis"/>
    <property type="evidence" value="ECO:0007669"/>
    <property type="project" value="UniProtKB-KW"/>
</dbReference>
<dbReference type="InterPro" id="IPR036034">
    <property type="entry name" value="PDZ_sf"/>
</dbReference>
<dbReference type="InterPro" id="IPR009003">
    <property type="entry name" value="Peptidase_S1_PA"/>
</dbReference>
<dbReference type="InterPro" id="IPR001940">
    <property type="entry name" value="Peptidase_S1C"/>
</dbReference>
<feature type="domain" description="PDZ" evidence="3">
    <location>
        <begin position="293"/>
        <end position="358"/>
    </location>
</feature>
<dbReference type="SUPFAM" id="SSF50156">
    <property type="entry name" value="PDZ domain-like"/>
    <property type="match status" value="1"/>
</dbReference>
<dbReference type="InterPro" id="IPR051201">
    <property type="entry name" value="Chloro_Bact_Ser_Proteases"/>
</dbReference>
<evidence type="ECO:0000313" key="4">
    <source>
        <dbReference type="EMBL" id="PWF22130.1"/>
    </source>
</evidence>
<dbReference type="Gene3D" id="2.40.10.120">
    <property type="match status" value="1"/>
</dbReference>
<evidence type="ECO:0000256" key="2">
    <source>
        <dbReference type="ARBA" id="ARBA00022801"/>
    </source>
</evidence>
<sequence>MRRLWLIFAQAVTLTLGILFVLGLLRPGASDEASGRVSPQAASASYADAVARAAPAVVNVYSQKRVRVPLLTLPEGSPLQDLLGQLPGLPQGEEDSTSLGSGVLIGKDGHVLTNYHVIEAADEIAVMLVDGREVNATLVGADPDTDLAILHIDARGIEGMDPAHQFRTEGVRVGDVVLAIGNPFGVGQTTSLGIVSALGRDRLGINTYENFIQTDAAINPGSSGGALIDAEGKLVGINTAIFSRTGGSLGIGFAIPAATVRQVMEQLLKKGVVQRGWLGIEPQDMTPDLAQAFGLTQSQGVLVAAVLRDGPAHRGGLRPGDIVNAFNRQQVRDTLHLLNLIASQVPGATVELDVLREGTAQTLKVVAGQRPGLPTAGR</sequence>
<comment type="caution">
    <text evidence="4">The sequence shown here is derived from an EMBL/GenBank/DDBJ whole genome shotgun (WGS) entry which is preliminary data.</text>
</comment>
<dbReference type="CDD" id="cd10839">
    <property type="entry name" value="cpPDZ1_DegP-like"/>
    <property type="match status" value="1"/>
</dbReference>
<dbReference type="SUPFAM" id="SSF50494">
    <property type="entry name" value="Trypsin-like serine proteases"/>
    <property type="match status" value="1"/>
</dbReference>
<dbReference type="AlphaFoldDB" id="A0A2V1JVA3"/>